<organism evidence="15 16">
    <name type="scientific">Gemelliphila asaccharolytica</name>
    <dbReference type="NCBI Taxonomy" id="502393"/>
    <lineage>
        <taxon>Bacteria</taxon>
        <taxon>Bacillati</taxon>
        <taxon>Bacillota</taxon>
        <taxon>Bacilli</taxon>
        <taxon>Bacillales</taxon>
        <taxon>Gemellaceae</taxon>
        <taxon>Gemelliphila</taxon>
    </lineage>
</organism>
<comment type="similarity">
    <text evidence="2 13">Belongs to the ATPase C chain family.</text>
</comment>
<gene>
    <name evidence="13" type="primary">atpE</name>
    <name evidence="15" type="ORF">HMPREF1871_01143</name>
</gene>
<evidence type="ECO:0000256" key="11">
    <source>
        <dbReference type="ARBA" id="ARBA00023310"/>
    </source>
</evidence>
<keyword evidence="6 13" id="KW-0375">Hydrogen ion transport</keyword>
<keyword evidence="3 13" id="KW-0813">Transport</keyword>
<evidence type="ECO:0000256" key="4">
    <source>
        <dbReference type="ARBA" id="ARBA00022547"/>
    </source>
</evidence>
<feature type="domain" description="V-ATPase proteolipid subunit C-like" evidence="14">
    <location>
        <begin position="4"/>
        <end position="67"/>
    </location>
</feature>
<dbReference type="InterPro" id="IPR020537">
    <property type="entry name" value="ATP_synth_F0_csu_DDCD_BS"/>
</dbReference>
<dbReference type="PRINTS" id="PR00124">
    <property type="entry name" value="ATPASEC"/>
</dbReference>
<dbReference type="InterPro" id="IPR035921">
    <property type="entry name" value="F/V-ATP_Csub_sf"/>
</dbReference>
<comment type="function">
    <text evidence="12 13">F(1)F(0) ATP synthase produces ATP from ADP in the presence of a proton or sodium gradient. F-type ATPases consist of two structural domains, F(1) containing the extramembraneous catalytic core and F(0) containing the membrane proton channel, linked together by a central stalk and a peripheral stalk. During catalysis, ATP synthesis in the catalytic domain of F(1) is coupled via a rotary mechanism of the central stalk subunits to proton translocation.</text>
</comment>
<keyword evidence="11 13" id="KW-0066">ATP synthesis</keyword>
<evidence type="ECO:0000256" key="13">
    <source>
        <dbReference type="HAMAP-Rule" id="MF_01396"/>
    </source>
</evidence>
<comment type="subcellular location">
    <subcellularLocation>
        <location evidence="13">Cell membrane</location>
        <topology evidence="13">Multi-pass membrane protein</topology>
    </subcellularLocation>
    <subcellularLocation>
        <location evidence="1">Membrane</location>
        <topology evidence="1">Multi-pass membrane protein</topology>
    </subcellularLocation>
</comment>
<reference evidence="15 16" key="1">
    <citation type="submission" date="2016-01" db="EMBL/GenBank/DDBJ databases">
        <authorList>
            <person name="Mitreva M."/>
            <person name="Pepin K.H."/>
            <person name="Mihindukulasuriya K.A."/>
            <person name="Fulton R."/>
            <person name="Fronick C."/>
            <person name="O'Laughlin M."/>
            <person name="Miner T."/>
            <person name="Herter B."/>
            <person name="Rosa B.A."/>
            <person name="Cordes M."/>
            <person name="Tomlinson C."/>
            <person name="Wollam A."/>
            <person name="Palsikar V.B."/>
            <person name="Mardis E.R."/>
            <person name="Wilson R.K."/>
        </authorList>
    </citation>
    <scope>NUCLEOTIDE SEQUENCE [LARGE SCALE GENOMIC DNA]</scope>
    <source>
        <strain evidence="15 16">KA00071</strain>
    </source>
</reference>
<comment type="caution">
    <text evidence="13">Lacks conserved residue(s) required for the propagation of feature annotation.</text>
</comment>
<dbReference type="RefSeq" id="WP_066130946.1">
    <property type="nucleotide sequence ID" value="NZ_KQ959906.1"/>
</dbReference>
<dbReference type="PROSITE" id="PS00605">
    <property type="entry name" value="ATPASE_C"/>
    <property type="match status" value="1"/>
</dbReference>
<dbReference type="InterPro" id="IPR038662">
    <property type="entry name" value="ATP_synth_F0_csu_sf"/>
</dbReference>
<dbReference type="PANTHER" id="PTHR10031:SF0">
    <property type="entry name" value="ATPASE PROTEIN 9"/>
    <property type="match status" value="1"/>
</dbReference>
<evidence type="ECO:0000256" key="3">
    <source>
        <dbReference type="ARBA" id="ARBA00022448"/>
    </source>
</evidence>
<protein>
    <recommendedName>
        <fullName evidence="13">ATP synthase subunit c</fullName>
    </recommendedName>
    <alternativeName>
        <fullName evidence="13">ATP synthase F(0) sector subunit c</fullName>
    </alternativeName>
    <alternativeName>
        <fullName evidence="13">F-type ATPase subunit c</fullName>
        <shortName evidence="13">F-ATPase subunit c</shortName>
    </alternativeName>
    <alternativeName>
        <fullName evidence="13">Lipid-binding protein</fullName>
    </alternativeName>
</protein>
<keyword evidence="8 13" id="KW-0406">Ion transport</keyword>
<dbReference type="NCBIfam" id="TIGR01260">
    <property type="entry name" value="ATP_synt_c"/>
    <property type="match status" value="1"/>
</dbReference>
<keyword evidence="5 13" id="KW-0812">Transmembrane</keyword>
<evidence type="ECO:0000256" key="1">
    <source>
        <dbReference type="ARBA" id="ARBA00004141"/>
    </source>
</evidence>
<evidence type="ECO:0000256" key="10">
    <source>
        <dbReference type="ARBA" id="ARBA00023136"/>
    </source>
</evidence>
<evidence type="ECO:0000256" key="5">
    <source>
        <dbReference type="ARBA" id="ARBA00022692"/>
    </source>
</evidence>
<evidence type="ECO:0000256" key="9">
    <source>
        <dbReference type="ARBA" id="ARBA00023121"/>
    </source>
</evidence>
<feature type="transmembrane region" description="Helical" evidence="13">
    <location>
        <begin position="44"/>
        <end position="69"/>
    </location>
</feature>
<dbReference type="Proteomes" id="UP000070467">
    <property type="component" value="Unassembled WGS sequence"/>
</dbReference>
<accession>A0ABR5TKI8</accession>
<evidence type="ECO:0000256" key="2">
    <source>
        <dbReference type="ARBA" id="ARBA00006704"/>
    </source>
</evidence>
<proteinExistence type="inferred from homology"/>
<feature type="site" description="Reversibly protonated during proton transport" evidence="13">
    <location>
        <position position="54"/>
    </location>
</feature>
<evidence type="ECO:0000313" key="15">
    <source>
        <dbReference type="EMBL" id="KXB55821.1"/>
    </source>
</evidence>
<evidence type="ECO:0000256" key="12">
    <source>
        <dbReference type="ARBA" id="ARBA00025198"/>
    </source>
</evidence>
<dbReference type="Pfam" id="PF00137">
    <property type="entry name" value="ATP-synt_C"/>
    <property type="match status" value="1"/>
</dbReference>
<comment type="caution">
    <text evidence="15">The sequence shown here is derived from an EMBL/GenBank/DDBJ whole genome shotgun (WGS) entry which is preliminary data.</text>
</comment>
<dbReference type="InterPro" id="IPR005953">
    <property type="entry name" value="ATP_synth_csu_bac/chlpt"/>
</dbReference>
<keyword evidence="16" id="KW-1185">Reference proteome</keyword>
<dbReference type="PANTHER" id="PTHR10031">
    <property type="entry name" value="ATP SYNTHASE LIPID-BINDING PROTEIN, MITOCHONDRIAL"/>
    <property type="match status" value="1"/>
</dbReference>
<keyword evidence="10 13" id="KW-0472">Membrane</keyword>
<dbReference type="InterPro" id="IPR000454">
    <property type="entry name" value="ATP_synth_F0_csu"/>
</dbReference>
<dbReference type="NCBIfam" id="NF005363">
    <property type="entry name" value="PRK06876.1"/>
    <property type="match status" value="1"/>
</dbReference>
<evidence type="ECO:0000259" key="14">
    <source>
        <dbReference type="Pfam" id="PF00137"/>
    </source>
</evidence>
<dbReference type="Gene3D" id="1.20.20.10">
    <property type="entry name" value="F1F0 ATP synthase subunit C"/>
    <property type="match status" value="1"/>
</dbReference>
<dbReference type="InterPro" id="IPR002379">
    <property type="entry name" value="ATPase_proteolipid_c-like_dom"/>
</dbReference>
<keyword evidence="9 13" id="KW-0446">Lipid-binding</keyword>
<keyword evidence="4 13" id="KW-0138">CF(0)</keyword>
<dbReference type="HAMAP" id="MF_01396">
    <property type="entry name" value="ATP_synth_c_bact"/>
    <property type="match status" value="1"/>
</dbReference>
<evidence type="ECO:0000256" key="7">
    <source>
        <dbReference type="ARBA" id="ARBA00022989"/>
    </source>
</evidence>
<evidence type="ECO:0000313" key="16">
    <source>
        <dbReference type="Proteomes" id="UP000070467"/>
    </source>
</evidence>
<keyword evidence="7 13" id="KW-1133">Transmembrane helix</keyword>
<dbReference type="SUPFAM" id="SSF81333">
    <property type="entry name" value="F1F0 ATP synthase subunit C"/>
    <property type="match status" value="1"/>
</dbReference>
<comment type="function">
    <text evidence="13">Key component of the F(0) channel; it plays a direct role in translocation across the membrane. A homomeric c-ring of between 10-14 subunits forms the central stalk rotor element with the F(1) delta and epsilon subunits.</text>
</comment>
<keyword evidence="13" id="KW-1003">Cell membrane</keyword>
<name>A0ABR5TKI8_9BACL</name>
<evidence type="ECO:0000256" key="8">
    <source>
        <dbReference type="ARBA" id="ARBA00023065"/>
    </source>
</evidence>
<evidence type="ECO:0000256" key="6">
    <source>
        <dbReference type="ARBA" id="ARBA00022781"/>
    </source>
</evidence>
<dbReference type="EMBL" id="LSDB01000063">
    <property type="protein sequence ID" value="KXB55821.1"/>
    <property type="molecule type" value="Genomic_DNA"/>
</dbReference>
<sequence length="70" mass="7124">MGLIGAGLAAGLAALGAAIGNGYLFGRYMDASARQPEMEGKLKGSAIMMFALIEGVPILGIVVALLIIFQ</sequence>